<dbReference type="EMBL" id="CP002838">
    <property type="protein sequence ID" value="AEM38652.1"/>
    <property type="molecule type" value="Genomic_DNA"/>
</dbReference>
<dbReference type="Pfam" id="PF08241">
    <property type="entry name" value="Methyltransf_11"/>
    <property type="match status" value="1"/>
</dbReference>
<evidence type="ECO:0000313" key="3">
    <source>
        <dbReference type="Proteomes" id="UP000001037"/>
    </source>
</evidence>
<keyword evidence="2" id="KW-0808">Transferase</keyword>
<dbReference type="OrthoDB" id="1018at2157"/>
<dbReference type="GO" id="GO:0032259">
    <property type="term" value="P:methylation"/>
    <property type="evidence" value="ECO:0007669"/>
    <property type="project" value="UniProtKB-KW"/>
</dbReference>
<gene>
    <name evidence="2" type="ordered locus">Pyrfu_0783</name>
</gene>
<dbReference type="AlphaFoldDB" id="G0EDG7"/>
<keyword evidence="3" id="KW-1185">Reference proteome</keyword>
<dbReference type="Proteomes" id="UP000001037">
    <property type="component" value="Chromosome"/>
</dbReference>
<feature type="domain" description="Methyltransferase type 11" evidence="1">
    <location>
        <begin position="49"/>
        <end position="128"/>
    </location>
</feature>
<dbReference type="GO" id="GO:0008757">
    <property type="term" value="F:S-adenosylmethionine-dependent methyltransferase activity"/>
    <property type="evidence" value="ECO:0007669"/>
    <property type="project" value="InterPro"/>
</dbReference>
<evidence type="ECO:0000259" key="1">
    <source>
        <dbReference type="Pfam" id="PF08241"/>
    </source>
</evidence>
<dbReference type="InterPro" id="IPR013216">
    <property type="entry name" value="Methyltransf_11"/>
</dbReference>
<dbReference type="STRING" id="694429.Pyrfu_0783"/>
<dbReference type="InterPro" id="IPR050508">
    <property type="entry name" value="Methyltransf_Superfamily"/>
</dbReference>
<dbReference type="InParanoid" id="G0EDG7"/>
<evidence type="ECO:0000313" key="2">
    <source>
        <dbReference type="EMBL" id="AEM38652.1"/>
    </source>
</evidence>
<dbReference type="InterPro" id="IPR029063">
    <property type="entry name" value="SAM-dependent_MTases_sf"/>
</dbReference>
<dbReference type="PANTHER" id="PTHR42912">
    <property type="entry name" value="METHYLTRANSFERASE"/>
    <property type="match status" value="1"/>
</dbReference>
<dbReference type="KEGG" id="pfm:Pyrfu_0783"/>
<dbReference type="HOGENOM" id="CLU_037990_14_1_2"/>
<accession>G0EDG7</accession>
<organism evidence="2 3">
    <name type="scientific">Pyrolobus fumarii (strain DSM 11204 / 1A)</name>
    <dbReference type="NCBI Taxonomy" id="694429"/>
    <lineage>
        <taxon>Archaea</taxon>
        <taxon>Thermoproteota</taxon>
        <taxon>Thermoprotei</taxon>
        <taxon>Desulfurococcales</taxon>
        <taxon>Pyrodictiaceae</taxon>
        <taxon>Pyrolobus</taxon>
    </lineage>
</organism>
<name>G0EDG7_PYRF1</name>
<dbReference type="Gene3D" id="3.40.50.150">
    <property type="entry name" value="Vaccinia Virus protein VP39"/>
    <property type="match status" value="1"/>
</dbReference>
<reference evidence="2 3" key="1">
    <citation type="journal article" date="2011" name="Stand. Genomic Sci.">
        <title>Complete genome sequence of the hyperthermophilic chemolithoautotroph Pyrolobus fumarii type strain (1A).</title>
        <authorList>
            <person name="Anderson I."/>
            <person name="Goker M."/>
            <person name="Nolan M."/>
            <person name="Lucas S."/>
            <person name="Hammon N."/>
            <person name="Deshpande S."/>
            <person name="Cheng J.F."/>
            <person name="Tapia R."/>
            <person name="Han C."/>
            <person name="Goodwin L."/>
            <person name="Pitluck S."/>
            <person name="Huntemann M."/>
            <person name="Liolios K."/>
            <person name="Ivanova N."/>
            <person name="Pagani I."/>
            <person name="Mavromatis K."/>
            <person name="Ovchinikova G."/>
            <person name="Pati A."/>
            <person name="Chen A."/>
            <person name="Palaniappan K."/>
            <person name="Land M."/>
            <person name="Hauser L."/>
            <person name="Brambilla E.M."/>
            <person name="Huber H."/>
            <person name="Yasawong M."/>
            <person name="Rohde M."/>
            <person name="Spring S."/>
            <person name="Abt B."/>
            <person name="Sikorski J."/>
            <person name="Wirth R."/>
            <person name="Detter J.C."/>
            <person name="Woyke T."/>
            <person name="Bristow J."/>
            <person name="Eisen J.A."/>
            <person name="Markowitz V."/>
            <person name="Hugenholtz P."/>
            <person name="Kyrpides N.C."/>
            <person name="Klenk H.P."/>
            <person name="Lapidus A."/>
        </authorList>
    </citation>
    <scope>NUCLEOTIDE SEQUENCE [LARGE SCALE GENOMIC DNA]</scope>
    <source>
        <strain evidence="3">DSM 11204 / 1A</strain>
    </source>
</reference>
<sequence length="214" mass="23912">MTVDRPEVRVFDEYWARYDEWYERNRVLYESEVRAVAKALEGSETLRAVEVGVGTGRFAARLGVLLGIDPSLSMLGLAKRRGVDVVQGVGETLPLRGNSLDVVLLVVTLCFVREPQRVLTEAARVARKVVACIVPRDSPWGVMYKTRLSRNPFYKYARFYTVGEVAAIMKGAGLSVERCVSTLYTNPPGPRDVEEPRLECSERAGFVCIVGTHR</sequence>
<keyword evidence="2" id="KW-0489">Methyltransferase</keyword>
<protein>
    <submittedName>
        <fullName evidence="2">Methyltransferase type 11</fullName>
    </submittedName>
</protein>
<dbReference type="PANTHER" id="PTHR42912:SF80">
    <property type="entry name" value="METHYLTRANSFERASE DOMAIN-CONTAINING PROTEIN"/>
    <property type="match status" value="1"/>
</dbReference>
<proteinExistence type="predicted"/>
<dbReference type="eggNOG" id="arCOG01773">
    <property type="taxonomic scope" value="Archaea"/>
</dbReference>
<dbReference type="SUPFAM" id="SSF53335">
    <property type="entry name" value="S-adenosyl-L-methionine-dependent methyltransferases"/>
    <property type="match status" value="1"/>
</dbReference>